<dbReference type="PANTHER" id="PTHR43408:SF2">
    <property type="entry name" value="FMN REDUCTASE (NADPH)"/>
    <property type="match status" value="1"/>
</dbReference>
<dbReference type="RefSeq" id="WP_083372096.1">
    <property type="nucleotide sequence ID" value="NZ_LT629776.1"/>
</dbReference>
<evidence type="ECO:0000256" key="3">
    <source>
        <dbReference type="ARBA" id="ARBA00023002"/>
    </source>
</evidence>
<name>A0A1H1RUP9_9CELL</name>
<dbReference type="OrthoDB" id="1643408at2"/>
<gene>
    <name evidence="5" type="ORF">SAMN04489860_1451</name>
</gene>
<dbReference type="GO" id="GO:0016491">
    <property type="term" value="F:oxidoreductase activity"/>
    <property type="evidence" value="ECO:0007669"/>
    <property type="project" value="UniProtKB-KW"/>
</dbReference>
<organism evidence="5 6">
    <name type="scientific">Paraoerskovia marina</name>
    <dbReference type="NCBI Taxonomy" id="545619"/>
    <lineage>
        <taxon>Bacteria</taxon>
        <taxon>Bacillati</taxon>
        <taxon>Actinomycetota</taxon>
        <taxon>Actinomycetes</taxon>
        <taxon>Micrococcales</taxon>
        <taxon>Cellulomonadaceae</taxon>
        <taxon>Paraoerskovia</taxon>
    </lineage>
</organism>
<dbReference type="Gene3D" id="3.40.50.360">
    <property type="match status" value="1"/>
</dbReference>
<dbReference type="AlphaFoldDB" id="A0A1H1RUP9"/>
<dbReference type="SUPFAM" id="SSF52218">
    <property type="entry name" value="Flavoproteins"/>
    <property type="match status" value="1"/>
</dbReference>
<dbReference type="Proteomes" id="UP000185663">
    <property type="component" value="Chromosome I"/>
</dbReference>
<evidence type="ECO:0000259" key="4">
    <source>
        <dbReference type="Pfam" id="PF03358"/>
    </source>
</evidence>
<accession>A0A1H1RUP9</accession>
<keyword evidence="6" id="KW-1185">Reference proteome</keyword>
<dbReference type="InterPro" id="IPR005025">
    <property type="entry name" value="FMN_Rdtase-like_dom"/>
</dbReference>
<evidence type="ECO:0000256" key="1">
    <source>
        <dbReference type="ARBA" id="ARBA00022630"/>
    </source>
</evidence>
<keyword evidence="3" id="KW-0560">Oxidoreductase</keyword>
<dbReference type="InterPro" id="IPR051814">
    <property type="entry name" value="NAD(P)H-dep_FMN_reductase"/>
</dbReference>
<dbReference type="InterPro" id="IPR023932">
    <property type="entry name" value="CE1759_FMN_reduct"/>
</dbReference>
<dbReference type="Pfam" id="PF03358">
    <property type="entry name" value="FMN_red"/>
    <property type="match status" value="1"/>
</dbReference>
<dbReference type="EMBL" id="LT629776">
    <property type="protein sequence ID" value="SDS39418.1"/>
    <property type="molecule type" value="Genomic_DNA"/>
</dbReference>
<proteinExistence type="predicted"/>
<protein>
    <submittedName>
        <fullName evidence="5">FMN reductase</fullName>
    </submittedName>
</protein>
<feature type="domain" description="NADPH-dependent FMN reductase-like" evidence="4">
    <location>
        <begin position="6"/>
        <end position="154"/>
    </location>
</feature>
<dbReference type="STRING" id="545619.SAMN04489860_1451"/>
<evidence type="ECO:0000313" key="5">
    <source>
        <dbReference type="EMBL" id="SDS39418.1"/>
    </source>
</evidence>
<evidence type="ECO:0000256" key="2">
    <source>
        <dbReference type="ARBA" id="ARBA00022643"/>
    </source>
</evidence>
<dbReference type="NCBIfam" id="TIGR04037">
    <property type="entry name" value="LLM_duo_CE1759"/>
    <property type="match status" value="1"/>
</dbReference>
<dbReference type="PANTHER" id="PTHR43408">
    <property type="entry name" value="FMN REDUCTASE (NADPH)"/>
    <property type="match status" value="1"/>
</dbReference>
<sequence>MSTRSIVAVSAGLSTPSSTRLLAERLGAAAVDSLEIAGETANLEVVELRDLAHSITDAMLTGFAAGELADVLDRVAGADGLVLSTPIFASSYSGLFKSFLDVVDRDSLQSMPVALGATGGTSRHSLALEHSVRPVLTYLRADVVTTSVFAATDDWAGTGGGQVGDDGLAARIRRAGSELADRVAARPARRTVQDPFGDVPSFETLLGS</sequence>
<reference evidence="5 6" key="1">
    <citation type="submission" date="2016-10" db="EMBL/GenBank/DDBJ databases">
        <authorList>
            <person name="de Groot N.N."/>
        </authorList>
    </citation>
    <scope>NUCLEOTIDE SEQUENCE [LARGE SCALE GENOMIC DNA]</scope>
    <source>
        <strain evidence="5 6">DSM 22126</strain>
    </source>
</reference>
<dbReference type="InterPro" id="IPR029039">
    <property type="entry name" value="Flavoprotein-like_sf"/>
</dbReference>
<evidence type="ECO:0000313" key="6">
    <source>
        <dbReference type="Proteomes" id="UP000185663"/>
    </source>
</evidence>
<keyword evidence="1" id="KW-0285">Flavoprotein</keyword>
<dbReference type="eggNOG" id="COG0431">
    <property type="taxonomic scope" value="Bacteria"/>
</dbReference>
<keyword evidence="2" id="KW-0288">FMN</keyword>